<feature type="region of interest" description="Disordered" evidence="1">
    <location>
        <begin position="1"/>
        <end position="26"/>
    </location>
</feature>
<gene>
    <name evidence="3" type="primary">RMP1</name>
    <name evidence="3" type="ORF">Sste5346_008643</name>
</gene>
<organism evidence="3 4">
    <name type="scientific">Sporothrix stenoceras</name>
    <dbReference type="NCBI Taxonomy" id="5173"/>
    <lineage>
        <taxon>Eukaryota</taxon>
        <taxon>Fungi</taxon>
        <taxon>Dikarya</taxon>
        <taxon>Ascomycota</taxon>
        <taxon>Pezizomycotina</taxon>
        <taxon>Sordariomycetes</taxon>
        <taxon>Sordariomycetidae</taxon>
        <taxon>Ophiostomatales</taxon>
        <taxon>Ophiostomataceae</taxon>
        <taxon>Sporothrix</taxon>
    </lineage>
</organism>
<dbReference type="InterPro" id="IPR047205">
    <property type="entry name" value="RMP1"/>
</dbReference>
<evidence type="ECO:0000313" key="4">
    <source>
        <dbReference type="Proteomes" id="UP001583186"/>
    </source>
</evidence>
<dbReference type="Pfam" id="PF20945">
    <property type="entry name" value="RMP1"/>
    <property type="match status" value="1"/>
</dbReference>
<keyword evidence="4" id="KW-1185">Reference proteome</keyword>
<feature type="domain" description="RNase MRP protein 1 RNA binding" evidence="2">
    <location>
        <begin position="48"/>
        <end position="148"/>
    </location>
</feature>
<evidence type="ECO:0000256" key="1">
    <source>
        <dbReference type="SAM" id="MobiDB-lite"/>
    </source>
</evidence>
<feature type="compositionally biased region" description="Basic and acidic residues" evidence="1">
    <location>
        <begin position="294"/>
        <end position="311"/>
    </location>
</feature>
<evidence type="ECO:0000313" key="3">
    <source>
        <dbReference type="EMBL" id="KAL1889786.1"/>
    </source>
</evidence>
<reference evidence="3 4" key="1">
    <citation type="journal article" date="2024" name="IMA Fungus">
        <title>IMA Genome - F19 : A genome assembly and annotation guide to empower mycologists, including annotated draft genome sequences of Ceratocystis pirilliformis, Diaporthe australafricana, Fusarium ophioides, Paecilomyces lecythidis, and Sporothrix stenoceras.</title>
        <authorList>
            <person name="Aylward J."/>
            <person name="Wilson A.M."/>
            <person name="Visagie C.M."/>
            <person name="Spraker J."/>
            <person name="Barnes I."/>
            <person name="Buitendag C."/>
            <person name="Ceriani C."/>
            <person name="Del Mar Angel L."/>
            <person name="du Plessis D."/>
            <person name="Fuchs T."/>
            <person name="Gasser K."/>
            <person name="Kramer D."/>
            <person name="Li W."/>
            <person name="Munsamy K."/>
            <person name="Piso A."/>
            <person name="Price J.L."/>
            <person name="Sonnekus B."/>
            <person name="Thomas C."/>
            <person name="van der Nest A."/>
            <person name="van Dijk A."/>
            <person name="van Heerden A."/>
            <person name="van Vuuren N."/>
            <person name="Yilmaz N."/>
            <person name="Duong T.A."/>
            <person name="van der Merwe N.A."/>
            <person name="Wingfield M.J."/>
            <person name="Wingfield B.D."/>
        </authorList>
    </citation>
    <scope>NUCLEOTIDE SEQUENCE [LARGE SCALE GENOMIC DNA]</scope>
    <source>
        <strain evidence="3 4">CMW 5346</strain>
    </source>
</reference>
<feature type="compositionally biased region" description="Acidic residues" evidence="1">
    <location>
        <begin position="170"/>
        <end position="185"/>
    </location>
</feature>
<accession>A0ABR3YNA0</accession>
<feature type="compositionally biased region" description="Low complexity" evidence="1">
    <location>
        <begin position="258"/>
        <end position="268"/>
    </location>
</feature>
<protein>
    <submittedName>
        <fullName evidence="3">Ribonuclease MRP protein subunit rmp1</fullName>
    </submittedName>
</protein>
<feature type="region of interest" description="Disordered" evidence="1">
    <location>
        <begin position="162"/>
        <end position="347"/>
    </location>
</feature>
<sequence>MATKRIPQVADLKKVDTTQPSRPPPPLLLTPLQRYTAAADRLEEIRVMLHGLHRLHKNQHRVSTYWWPAFGQLRRHVRRLEEDVIPLKSMVKEGAGEMEPIDEEKRAIERARSVREDFVPKAYLAFSRLVADRRFAQLGLLLMGILAQVHTTLRWVSGDLATKKRRSDNENEEDDNNEDLAEDGAVESGALEVPSDNLEDDLGEVIARVEDSEEEDTKLQPSLRPIKKENVATTKPAKKRPRQEVDSDDDDGSHIKSLKSPAKPSLKSSDAEPVARSEKKRRVEEPGDSPIPRSTDKKELKEAKDSSEKRDKKDKKEKKEKEKDKSKKTKKKKKGGDEFDDLFSGLL</sequence>
<name>A0ABR3YNA0_9PEZI</name>
<dbReference type="InterPro" id="IPR047204">
    <property type="entry name" value="RMP1_RBD"/>
</dbReference>
<dbReference type="EMBL" id="JAWCUI010000069">
    <property type="protein sequence ID" value="KAL1889786.1"/>
    <property type="molecule type" value="Genomic_DNA"/>
</dbReference>
<comment type="caution">
    <text evidence="3">The sequence shown here is derived from an EMBL/GenBank/DDBJ whole genome shotgun (WGS) entry which is preliminary data.</text>
</comment>
<dbReference type="PANTHER" id="PTHR37792">
    <property type="entry name" value="RIBONUCLEASE MRP PROTEIN SUBUNIT RMP1"/>
    <property type="match status" value="1"/>
</dbReference>
<dbReference type="CDD" id="cd22573">
    <property type="entry name" value="RMP1_RBD"/>
    <property type="match status" value="1"/>
</dbReference>
<dbReference type="PANTHER" id="PTHR37792:SF1">
    <property type="entry name" value="RIBONUCLEASE MRP PROTEIN SUBUNIT RMP1"/>
    <property type="match status" value="1"/>
</dbReference>
<evidence type="ECO:0000259" key="2">
    <source>
        <dbReference type="Pfam" id="PF20945"/>
    </source>
</evidence>
<proteinExistence type="predicted"/>
<dbReference type="Proteomes" id="UP001583186">
    <property type="component" value="Unassembled WGS sequence"/>
</dbReference>
<feature type="compositionally biased region" description="Basic and acidic residues" evidence="1">
    <location>
        <begin position="269"/>
        <end position="285"/>
    </location>
</feature>